<keyword evidence="1" id="KW-1133">Transmembrane helix</keyword>
<dbReference type="GO" id="GO:0008081">
    <property type="term" value="F:phosphoric diester hydrolase activity"/>
    <property type="evidence" value="ECO:0007669"/>
    <property type="project" value="InterPro"/>
</dbReference>
<dbReference type="PROSITE" id="PS51704">
    <property type="entry name" value="GP_PDE"/>
    <property type="match status" value="1"/>
</dbReference>
<dbReference type="Gene3D" id="3.20.20.190">
    <property type="entry name" value="Phosphatidylinositol (PI) phosphodiesterase"/>
    <property type="match status" value="1"/>
</dbReference>
<gene>
    <name evidence="3" type="ORF">GA0061094_4563</name>
</gene>
<feature type="transmembrane region" description="Helical" evidence="1">
    <location>
        <begin position="53"/>
        <end position="72"/>
    </location>
</feature>
<dbReference type="Proteomes" id="UP000181997">
    <property type="component" value="Unassembled WGS sequence"/>
</dbReference>
<keyword evidence="1" id="KW-0472">Membrane</keyword>
<reference evidence="4" key="1">
    <citation type="submission" date="2016-08" db="EMBL/GenBank/DDBJ databases">
        <authorList>
            <person name="Varghese N."/>
            <person name="Submissions Spin"/>
        </authorList>
    </citation>
    <scope>NUCLEOTIDE SEQUENCE [LARGE SCALE GENOMIC DNA]</scope>
    <source>
        <strain evidence="4">SGD-1123</strain>
    </source>
</reference>
<keyword evidence="1" id="KW-0812">Transmembrane</keyword>
<dbReference type="EMBL" id="FMAU01000017">
    <property type="protein sequence ID" value="SCC39400.1"/>
    <property type="molecule type" value="Genomic_DNA"/>
</dbReference>
<evidence type="ECO:0000313" key="4">
    <source>
        <dbReference type="Proteomes" id="UP000181997"/>
    </source>
</evidence>
<evidence type="ECO:0000259" key="2">
    <source>
        <dbReference type="PROSITE" id="PS51704"/>
    </source>
</evidence>
<evidence type="ECO:0000256" key="1">
    <source>
        <dbReference type="SAM" id="Phobius"/>
    </source>
</evidence>
<dbReference type="Pfam" id="PF03009">
    <property type="entry name" value="GDPD"/>
    <property type="match status" value="1"/>
</dbReference>
<proteinExistence type="predicted"/>
<name>A0A1C4E778_9BACI</name>
<protein>
    <submittedName>
        <fullName evidence="3">Glycerophosphoryl diester phosphodiesterase</fullName>
    </submittedName>
</protein>
<dbReference type="PANTHER" id="PTHR43805:SF1">
    <property type="entry name" value="GP-PDE DOMAIN-CONTAINING PROTEIN"/>
    <property type="match status" value="1"/>
</dbReference>
<sequence length="367" mass="41128">MADNIARGLDGAAGSKPKPIAVFLEKGYNLLEFKFCENLGGTMKKFKRIMKRTLLGIVILAAFMYINNTSLFTKTEDEKPLLLAHRGMAQTFPMEGIKSDTCTAERIHEPEHPYLENTIPSMEAAFERGADVVEFDVQPTKDGKFAIFHDWTLECRTDGEGVTREHTMEELKQLDVGYGYTADDGKTYPFRGKGVGMMPSLDEVLERFPERSFLIHIKSDDPGEGKELARRLAGLSEDRLGELTVYGGDRPIAALKEELPGIRVMSIATMKSCMLPYIAAGWTGYVPSACKNTQIHLPEKYAKWMWGWPDKFINRMEEAGTRVILVAGDGGWSEGFDTPRDLERLPEDYTGGVWTNRIDVAAPVLRE</sequence>
<dbReference type="SUPFAM" id="SSF51695">
    <property type="entry name" value="PLC-like phosphodiesterases"/>
    <property type="match status" value="1"/>
</dbReference>
<dbReference type="PANTHER" id="PTHR43805">
    <property type="entry name" value="GLYCEROPHOSPHORYL DIESTER PHOSPHODIESTERASE"/>
    <property type="match status" value="1"/>
</dbReference>
<feature type="domain" description="GP-PDE" evidence="2">
    <location>
        <begin position="80"/>
        <end position="365"/>
    </location>
</feature>
<organism evidence="3 4">
    <name type="scientific">[Bacillus] enclensis</name>
    <dbReference type="NCBI Taxonomy" id="1402860"/>
    <lineage>
        <taxon>Bacteria</taxon>
        <taxon>Bacillati</taxon>
        <taxon>Bacillota</taxon>
        <taxon>Bacilli</taxon>
        <taxon>Bacillales</taxon>
        <taxon>Bacillaceae</taxon>
        <taxon>Rossellomorea</taxon>
    </lineage>
</organism>
<dbReference type="CDD" id="cd08613">
    <property type="entry name" value="GDPD_GDE4_like_1"/>
    <property type="match status" value="1"/>
</dbReference>
<dbReference type="AlphaFoldDB" id="A0A1C4E778"/>
<dbReference type="InterPro" id="IPR017946">
    <property type="entry name" value="PLC-like_Pdiesterase_TIM-brl"/>
</dbReference>
<accession>A0A1C4E778</accession>
<evidence type="ECO:0000313" key="3">
    <source>
        <dbReference type="EMBL" id="SCC39400.1"/>
    </source>
</evidence>
<dbReference type="InterPro" id="IPR030395">
    <property type="entry name" value="GP_PDE_dom"/>
</dbReference>
<dbReference type="GO" id="GO:0006629">
    <property type="term" value="P:lipid metabolic process"/>
    <property type="evidence" value="ECO:0007669"/>
    <property type="project" value="InterPro"/>
</dbReference>
<keyword evidence="4" id="KW-1185">Reference proteome</keyword>